<proteinExistence type="predicted"/>
<keyword evidence="2" id="KW-1185">Reference proteome</keyword>
<dbReference type="SUPFAM" id="SSF81383">
    <property type="entry name" value="F-box domain"/>
    <property type="match status" value="1"/>
</dbReference>
<evidence type="ECO:0008006" key="3">
    <source>
        <dbReference type="Google" id="ProtNLM"/>
    </source>
</evidence>
<dbReference type="OrthoDB" id="1899182at2759"/>
<comment type="caution">
    <text evidence="1">The sequence shown here is derived from an EMBL/GenBank/DDBJ whole genome shotgun (WGS) entry which is preliminary data.</text>
</comment>
<dbReference type="EMBL" id="NKXS01002342">
    <property type="protein sequence ID" value="PIN14154.1"/>
    <property type="molecule type" value="Genomic_DNA"/>
</dbReference>
<dbReference type="AlphaFoldDB" id="A0A2G9H9G0"/>
<dbReference type="InterPro" id="IPR036047">
    <property type="entry name" value="F-box-like_dom_sf"/>
</dbReference>
<dbReference type="PANTHER" id="PTHR47590:SF1">
    <property type="entry name" value="F-BOX_KELCH-REPEAT PROTEIN SKIP25"/>
    <property type="match status" value="1"/>
</dbReference>
<dbReference type="InterPro" id="IPR015915">
    <property type="entry name" value="Kelch-typ_b-propeller"/>
</dbReference>
<organism evidence="1 2">
    <name type="scientific">Handroanthus impetiginosus</name>
    <dbReference type="NCBI Taxonomy" id="429701"/>
    <lineage>
        <taxon>Eukaryota</taxon>
        <taxon>Viridiplantae</taxon>
        <taxon>Streptophyta</taxon>
        <taxon>Embryophyta</taxon>
        <taxon>Tracheophyta</taxon>
        <taxon>Spermatophyta</taxon>
        <taxon>Magnoliopsida</taxon>
        <taxon>eudicotyledons</taxon>
        <taxon>Gunneridae</taxon>
        <taxon>Pentapetalae</taxon>
        <taxon>asterids</taxon>
        <taxon>lamiids</taxon>
        <taxon>Lamiales</taxon>
        <taxon>Bignoniaceae</taxon>
        <taxon>Crescentiina</taxon>
        <taxon>Tabebuia alliance</taxon>
        <taxon>Handroanthus</taxon>
    </lineage>
</organism>
<dbReference type="Gene3D" id="2.120.10.80">
    <property type="entry name" value="Kelch-type beta propeller"/>
    <property type="match status" value="1"/>
</dbReference>
<evidence type="ECO:0000313" key="2">
    <source>
        <dbReference type="Proteomes" id="UP000231279"/>
    </source>
</evidence>
<evidence type="ECO:0000313" key="1">
    <source>
        <dbReference type="EMBL" id="PIN14154.1"/>
    </source>
</evidence>
<name>A0A2G9H9G0_9LAMI</name>
<gene>
    <name evidence="1" type="ORF">CDL12_13211</name>
</gene>
<dbReference type="Proteomes" id="UP000231279">
    <property type="component" value="Unassembled WGS sequence"/>
</dbReference>
<dbReference type="STRING" id="429701.A0A2G9H9G0"/>
<sequence length="404" mass="44925">MNNPISTTTLEVATPSAAVSTTRSTAKRLKHHHDTAEDHYHHQSLLPGLPDHIAQLCLSLVPPSLLFSVCHSWRRLIYSPSFPEFLSLYAIFLPTETQSNPSNSIEFCSFDPISCKWQPLPPPPLDPPLHFLFRHPSFISRKLPIQSVAVAGNLVVLAATKDQFLPALSRPLVFNPLSKKWVLGPPLSTPRRWCAAGASRGSIYVASGIGSHYNIDVARSVEKWDLNTPPQQRQHRWRWEKMGKLKDGKFSRDAIDAVGWRGKLCMVNVKGDARKEGIIYDVETDSWEEMPEGMVSGWRGPAAGMEEEIIYVVDESKGSLKKYDPVKDAWVEVVENELLKGAQHVTAARGKVCILCADGLSIAVVDVAAPPPVRRLWVVDVPGRSQVLAIHILPRLSHSDSHFD</sequence>
<accession>A0A2G9H9G0</accession>
<protein>
    <recommendedName>
        <fullName evidence="3">F-box domain-containing protein</fullName>
    </recommendedName>
</protein>
<dbReference type="PANTHER" id="PTHR47590">
    <property type="entry name" value="F-BOX/KELCH-REPEAT PROTEIN SKIP25"/>
    <property type="match status" value="1"/>
</dbReference>
<reference evidence="2" key="1">
    <citation type="journal article" date="2018" name="Gigascience">
        <title>Genome assembly of the Pink Ipe (Handroanthus impetiginosus, Bignoniaceae), a highly valued, ecologically keystone Neotropical timber forest tree.</title>
        <authorList>
            <person name="Silva-Junior O.B."/>
            <person name="Grattapaglia D."/>
            <person name="Novaes E."/>
            <person name="Collevatti R.G."/>
        </authorList>
    </citation>
    <scope>NUCLEOTIDE SEQUENCE [LARGE SCALE GENOMIC DNA]</scope>
    <source>
        <strain evidence="2">cv. UFG-1</strain>
    </source>
</reference>
<dbReference type="SUPFAM" id="SSF117281">
    <property type="entry name" value="Kelch motif"/>
    <property type="match status" value="1"/>
</dbReference>